<name>A0ABR8WGN2_9BACL</name>
<dbReference type="EMBL" id="JACSPU010000005">
    <property type="protein sequence ID" value="MBD8016179.1"/>
    <property type="molecule type" value="Genomic_DNA"/>
</dbReference>
<dbReference type="RefSeq" id="WP_191716347.1">
    <property type="nucleotide sequence ID" value="NZ_JACSPU010000005.1"/>
</dbReference>
<evidence type="ECO:0000313" key="2">
    <source>
        <dbReference type="Proteomes" id="UP000658980"/>
    </source>
</evidence>
<gene>
    <name evidence="1" type="ORF">H9630_15220</name>
</gene>
<keyword evidence="2" id="KW-1185">Reference proteome</keyword>
<proteinExistence type="predicted"/>
<organism evidence="1 2">
    <name type="scientific">Planococcus wigleyi</name>
    <dbReference type="NCBI Taxonomy" id="2762216"/>
    <lineage>
        <taxon>Bacteria</taxon>
        <taxon>Bacillati</taxon>
        <taxon>Bacillota</taxon>
        <taxon>Bacilli</taxon>
        <taxon>Bacillales</taxon>
        <taxon>Caryophanaceae</taxon>
        <taxon>Planococcus</taxon>
    </lineage>
</organism>
<sequence length="113" mass="13428">MEYQLTLRLADENKGYSWLFESPEDTMPLFDEVVETFQHYEADDMETFIREKKKEIEETGSSHTAQIDVTKVDKKAIIRSASYKEMWYEGKYFDDILEVLTDRLGPPENQQFE</sequence>
<protein>
    <submittedName>
        <fullName evidence="1">Uncharacterized protein</fullName>
    </submittedName>
</protein>
<dbReference type="Proteomes" id="UP000658980">
    <property type="component" value="Unassembled WGS sequence"/>
</dbReference>
<reference evidence="1 2" key="1">
    <citation type="submission" date="2020-08" db="EMBL/GenBank/DDBJ databases">
        <title>A Genomic Blueprint of the Chicken Gut Microbiome.</title>
        <authorList>
            <person name="Gilroy R."/>
            <person name="Ravi A."/>
            <person name="Getino M."/>
            <person name="Pursley I."/>
            <person name="Horton D.L."/>
            <person name="Alikhan N.-F."/>
            <person name="Baker D."/>
            <person name="Gharbi K."/>
            <person name="Hall N."/>
            <person name="Watson M."/>
            <person name="Adriaenssens E.M."/>
            <person name="Foster-Nyarko E."/>
            <person name="Jarju S."/>
            <person name="Secka A."/>
            <person name="Antonio M."/>
            <person name="Oren A."/>
            <person name="Chaudhuri R."/>
            <person name="La Ragione R.M."/>
            <person name="Hildebrand F."/>
            <person name="Pallen M.J."/>
        </authorList>
    </citation>
    <scope>NUCLEOTIDE SEQUENCE [LARGE SCALE GENOMIC DNA]</scope>
    <source>
        <strain evidence="1 2">Sa1BUA13</strain>
    </source>
</reference>
<accession>A0ABR8WGN2</accession>
<comment type="caution">
    <text evidence="1">The sequence shown here is derived from an EMBL/GenBank/DDBJ whole genome shotgun (WGS) entry which is preliminary data.</text>
</comment>
<evidence type="ECO:0000313" key="1">
    <source>
        <dbReference type="EMBL" id="MBD8016179.1"/>
    </source>
</evidence>